<name>A0A3G4ZXS8_9VIRU</name>
<reference evidence="1" key="1">
    <citation type="submission" date="2018-10" db="EMBL/GenBank/DDBJ databases">
        <title>Hidden diversity of soil giant viruses.</title>
        <authorList>
            <person name="Schulz F."/>
            <person name="Alteio L."/>
            <person name="Goudeau D."/>
            <person name="Ryan E.M."/>
            <person name="Malmstrom R.R."/>
            <person name="Blanchard J."/>
            <person name="Woyke T."/>
        </authorList>
    </citation>
    <scope>NUCLEOTIDE SEQUENCE</scope>
    <source>
        <strain evidence="1">FNV1</strain>
    </source>
</reference>
<sequence length="237" mass="27554">MQIMEAHRDEFIELMRTGDEDKCIEYIMKYDDFYGAISIYQENMLQIACGSQLATVAMALIDRKCNLTHQNRNGSTALMYASCYGLNNVVAYIIDHSTDIATRNSAHGTSEMMYLCARRDEENIIKMIEYGYDIYYKSDIKRSLFTEAIYYKLGEVVKKLMDIDTNFINELNHYTEIKDMFYHDITKYCRDKYDAYKDTIIATMNDATSTNALYQSFHTTYAVGLVDVICDFILLQL</sequence>
<dbReference type="InterPro" id="IPR002110">
    <property type="entry name" value="Ankyrin_rpt"/>
</dbReference>
<dbReference type="Pfam" id="PF12796">
    <property type="entry name" value="Ank_2"/>
    <property type="match status" value="1"/>
</dbReference>
<organism evidence="1">
    <name type="scientific">Faunusvirus sp</name>
    <dbReference type="NCBI Taxonomy" id="2487766"/>
    <lineage>
        <taxon>Viruses</taxon>
        <taxon>Varidnaviria</taxon>
        <taxon>Bamfordvirae</taxon>
        <taxon>Nucleocytoviricota</taxon>
        <taxon>Megaviricetes</taxon>
        <taxon>Imitervirales</taxon>
        <taxon>Mimiviridae</taxon>
    </lineage>
</organism>
<dbReference type="InterPro" id="IPR036770">
    <property type="entry name" value="Ankyrin_rpt-contain_sf"/>
</dbReference>
<proteinExistence type="predicted"/>
<evidence type="ECO:0000313" key="1">
    <source>
        <dbReference type="EMBL" id="AYV79717.1"/>
    </source>
</evidence>
<dbReference type="PROSITE" id="PS50088">
    <property type="entry name" value="ANK_REPEAT"/>
    <property type="match status" value="1"/>
</dbReference>
<dbReference type="Gene3D" id="1.25.40.20">
    <property type="entry name" value="Ankyrin repeat-containing domain"/>
    <property type="match status" value="1"/>
</dbReference>
<dbReference type="SUPFAM" id="SSF48403">
    <property type="entry name" value="Ankyrin repeat"/>
    <property type="match status" value="1"/>
</dbReference>
<accession>A0A3G4ZXS8</accession>
<dbReference type="EMBL" id="MK072173">
    <property type="protein sequence ID" value="AYV79717.1"/>
    <property type="molecule type" value="Genomic_DNA"/>
</dbReference>
<dbReference type="SMART" id="SM00248">
    <property type="entry name" value="ANK"/>
    <property type="match status" value="4"/>
</dbReference>
<gene>
    <name evidence="1" type="ORF">Faunusvirus42_2</name>
</gene>
<protein>
    <submittedName>
        <fullName evidence="1">Uncharacterized protein</fullName>
    </submittedName>
</protein>